<keyword evidence="3" id="KW-1185">Reference proteome</keyword>
<dbReference type="AlphaFoldDB" id="A0AAE0N5M5"/>
<gene>
    <name evidence="2" type="ORF">B0T24DRAFT_327192</name>
</gene>
<keyword evidence="1" id="KW-0812">Transmembrane</keyword>
<keyword evidence="1" id="KW-1133">Transmembrane helix</keyword>
<feature type="transmembrane region" description="Helical" evidence="1">
    <location>
        <begin position="92"/>
        <end position="110"/>
    </location>
</feature>
<keyword evidence="1" id="KW-0472">Membrane</keyword>
<reference evidence="2" key="1">
    <citation type="journal article" date="2023" name="Mol. Phylogenet. Evol.">
        <title>Genome-scale phylogeny and comparative genomics of the fungal order Sordariales.</title>
        <authorList>
            <person name="Hensen N."/>
            <person name="Bonometti L."/>
            <person name="Westerberg I."/>
            <person name="Brannstrom I.O."/>
            <person name="Guillou S."/>
            <person name="Cros-Aarteil S."/>
            <person name="Calhoun S."/>
            <person name="Haridas S."/>
            <person name="Kuo A."/>
            <person name="Mondo S."/>
            <person name="Pangilinan J."/>
            <person name="Riley R."/>
            <person name="LaButti K."/>
            <person name="Andreopoulos B."/>
            <person name="Lipzen A."/>
            <person name="Chen C."/>
            <person name="Yan M."/>
            <person name="Daum C."/>
            <person name="Ng V."/>
            <person name="Clum A."/>
            <person name="Steindorff A."/>
            <person name="Ohm R.A."/>
            <person name="Martin F."/>
            <person name="Silar P."/>
            <person name="Natvig D.O."/>
            <person name="Lalanne C."/>
            <person name="Gautier V."/>
            <person name="Ament-Velasquez S.L."/>
            <person name="Kruys A."/>
            <person name="Hutchinson M.I."/>
            <person name="Powell A.J."/>
            <person name="Barry K."/>
            <person name="Miller A.N."/>
            <person name="Grigoriev I.V."/>
            <person name="Debuchy R."/>
            <person name="Gladieux P."/>
            <person name="Hiltunen Thoren M."/>
            <person name="Johannesson H."/>
        </authorList>
    </citation>
    <scope>NUCLEOTIDE SEQUENCE</scope>
    <source>
        <strain evidence="2">CBS 958.72</strain>
    </source>
</reference>
<comment type="caution">
    <text evidence="2">The sequence shown here is derived from an EMBL/GenBank/DDBJ whole genome shotgun (WGS) entry which is preliminary data.</text>
</comment>
<accession>A0AAE0N5M5</accession>
<evidence type="ECO:0000313" key="3">
    <source>
        <dbReference type="Proteomes" id="UP001287356"/>
    </source>
</evidence>
<reference evidence="2" key="2">
    <citation type="submission" date="2023-06" db="EMBL/GenBank/DDBJ databases">
        <authorList>
            <consortium name="Lawrence Berkeley National Laboratory"/>
            <person name="Haridas S."/>
            <person name="Hensen N."/>
            <person name="Bonometti L."/>
            <person name="Westerberg I."/>
            <person name="Brannstrom I.O."/>
            <person name="Guillou S."/>
            <person name="Cros-Aarteil S."/>
            <person name="Calhoun S."/>
            <person name="Kuo A."/>
            <person name="Mondo S."/>
            <person name="Pangilinan J."/>
            <person name="Riley R."/>
            <person name="Labutti K."/>
            <person name="Andreopoulos B."/>
            <person name="Lipzen A."/>
            <person name="Chen C."/>
            <person name="Yanf M."/>
            <person name="Daum C."/>
            <person name="Ng V."/>
            <person name="Clum A."/>
            <person name="Steindorff A."/>
            <person name="Ohm R."/>
            <person name="Martin F."/>
            <person name="Silar P."/>
            <person name="Natvig D."/>
            <person name="Lalanne C."/>
            <person name="Gautier V."/>
            <person name="Ament-Velasquez S.L."/>
            <person name="Kruys A."/>
            <person name="Hutchinson M.I."/>
            <person name="Powell A.J."/>
            <person name="Barry K."/>
            <person name="Miller A.N."/>
            <person name="Grigoriev I.V."/>
            <person name="Debuchy R."/>
            <person name="Gladieux P."/>
            <person name="Thoren M.H."/>
            <person name="Johannesson H."/>
        </authorList>
    </citation>
    <scope>NUCLEOTIDE SEQUENCE</scope>
    <source>
        <strain evidence="2">CBS 958.72</strain>
    </source>
</reference>
<name>A0AAE0N5M5_9PEZI</name>
<evidence type="ECO:0000313" key="2">
    <source>
        <dbReference type="EMBL" id="KAK3371606.1"/>
    </source>
</evidence>
<feature type="transmembrane region" description="Helical" evidence="1">
    <location>
        <begin position="130"/>
        <end position="148"/>
    </location>
</feature>
<dbReference type="Proteomes" id="UP001287356">
    <property type="component" value="Unassembled WGS sequence"/>
</dbReference>
<proteinExistence type="predicted"/>
<feature type="transmembrane region" description="Helical" evidence="1">
    <location>
        <begin position="18"/>
        <end position="37"/>
    </location>
</feature>
<dbReference type="EMBL" id="JAULSN010000005">
    <property type="protein sequence ID" value="KAK3371606.1"/>
    <property type="molecule type" value="Genomic_DNA"/>
</dbReference>
<sequence>MTNANAATLFGRVLWNDALFATASAFSICMFLFYVRFFSLSRARSHNGGTHRRLFQGLAAQPFQLPHPITLNYLRYGRYVWRFRGSGSLSRAPVLLGLCVGGLSGAYLGTPRDRPDLVSELGRTIYVSGFLFYFQSVPCGFFVGRGWCDNIVQIRFGCSFPSEPPFFVFLEKHLHCPNGGC</sequence>
<evidence type="ECO:0000256" key="1">
    <source>
        <dbReference type="SAM" id="Phobius"/>
    </source>
</evidence>
<protein>
    <submittedName>
        <fullName evidence="2">Uncharacterized protein</fullName>
    </submittedName>
</protein>
<organism evidence="2 3">
    <name type="scientific">Lasiosphaeria ovina</name>
    <dbReference type="NCBI Taxonomy" id="92902"/>
    <lineage>
        <taxon>Eukaryota</taxon>
        <taxon>Fungi</taxon>
        <taxon>Dikarya</taxon>
        <taxon>Ascomycota</taxon>
        <taxon>Pezizomycotina</taxon>
        <taxon>Sordariomycetes</taxon>
        <taxon>Sordariomycetidae</taxon>
        <taxon>Sordariales</taxon>
        <taxon>Lasiosphaeriaceae</taxon>
        <taxon>Lasiosphaeria</taxon>
    </lineage>
</organism>